<dbReference type="EMBL" id="BQKI01000072">
    <property type="protein sequence ID" value="GJN15999.1"/>
    <property type="molecule type" value="Genomic_DNA"/>
</dbReference>
<dbReference type="Proteomes" id="UP001054889">
    <property type="component" value="Unassembled WGS sequence"/>
</dbReference>
<proteinExistence type="predicted"/>
<organism evidence="1 2">
    <name type="scientific">Eleusine coracana subsp. coracana</name>
    <dbReference type="NCBI Taxonomy" id="191504"/>
    <lineage>
        <taxon>Eukaryota</taxon>
        <taxon>Viridiplantae</taxon>
        <taxon>Streptophyta</taxon>
        <taxon>Embryophyta</taxon>
        <taxon>Tracheophyta</taxon>
        <taxon>Spermatophyta</taxon>
        <taxon>Magnoliopsida</taxon>
        <taxon>Liliopsida</taxon>
        <taxon>Poales</taxon>
        <taxon>Poaceae</taxon>
        <taxon>PACMAD clade</taxon>
        <taxon>Chloridoideae</taxon>
        <taxon>Cynodonteae</taxon>
        <taxon>Eleusininae</taxon>
        <taxon>Eleusine</taxon>
    </lineage>
</organism>
<reference evidence="1" key="2">
    <citation type="submission" date="2021-12" db="EMBL/GenBank/DDBJ databases">
        <title>Resequencing data analysis of finger millet.</title>
        <authorList>
            <person name="Hatakeyama M."/>
            <person name="Aluri S."/>
            <person name="Balachadran M.T."/>
            <person name="Sivarajan S.R."/>
            <person name="Poveda L."/>
            <person name="Shimizu-Inatsugi R."/>
            <person name="Schlapbach R."/>
            <person name="Sreeman S.M."/>
            <person name="Shimizu K.K."/>
        </authorList>
    </citation>
    <scope>NUCLEOTIDE SEQUENCE</scope>
</reference>
<protein>
    <submittedName>
        <fullName evidence="1">Uncharacterized protein</fullName>
    </submittedName>
</protein>
<sequence>MVPLPTVWSLVNPDTVFPDGAGRLSTDTLRPHANSPTGCRTGWAGGVRIHSLMSARVTSPSVPLGFTTAKGRNTDDPAPTVEDDAGLLFLQLSSPFDSFSVRKRRNEISKKFARTLRRFSVTRVGKVFTFWCRALGGQAVGANSSVLGATSSITGTWVPDAL</sequence>
<reference evidence="1" key="1">
    <citation type="journal article" date="2018" name="DNA Res.">
        <title>Multiple hybrid de novo genome assembly of finger millet, an orphan allotetraploid crop.</title>
        <authorList>
            <person name="Hatakeyama M."/>
            <person name="Aluri S."/>
            <person name="Balachadran M.T."/>
            <person name="Sivarajan S.R."/>
            <person name="Patrignani A."/>
            <person name="Gruter S."/>
            <person name="Poveda L."/>
            <person name="Shimizu-Inatsugi R."/>
            <person name="Baeten J."/>
            <person name="Francoijs K.J."/>
            <person name="Nataraja K.N."/>
            <person name="Reddy Y.A.N."/>
            <person name="Phadnis S."/>
            <person name="Ravikumar R.L."/>
            <person name="Schlapbach R."/>
            <person name="Sreeman S.M."/>
            <person name="Shimizu K.K."/>
        </authorList>
    </citation>
    <scope>NUCLEOTIDE SEQUENCE</scope>
</reference>
<keyword evidence="2" id="KW-1185">Reference proteome</keyword>
<accession>A0AAV5DZ39</accession>
<name>A0AAV5DZ39_ELECO</name>
<gene>
    <name evidence="1" type="primary">gb02949</name>
    <name evidence="1" type="ORF">PR202_gb02949</name>
</gene>
<dbReference type="AlphaFoldDB" id="A0AAV5DZ39"/>
<evidence type="ECO:0000313" key="1">
    <source>
        <dbReference type="EMBL" id="GJN15999.1"/>
    </source>
</evidence>
<evidence type="ECO:0000313" key="2">
    <source>
        <dbReference type="Proteomes" id="UP001054889"/>
    </source>
</evidence>
<comment type="caution">
    <text evidence="1">The sequence shown here is derived from an EMBL/GenBank/DDBJ whole genome shotgun (WGS) entry which is preliminary data.</text>
</comment>